<accession>A0A6N2SBT8</accession>
<dbReference type="EMBL" id="CACRST010000010">
    <property type="protein sequence ID" value="VYS90807.1"/>
    <property type="molecule type" value="Genomic_DNA"/>
</dbReference>
<dbReference type="InterPro" id="IPR018768">
    <property type="entry name" value="DUF2344"/>
</dbReference>
<feature type="domain" description="DUF2344" evidence="1">
    <location>
        <begin position="8"/>
        <end position="191"/>
    </location>
</feature>
<reference evidence="2" key="1">
    <citation type="submission" date="2019-11" db="EMBL/GenBank/DDBJ databases">
        <authorList>
            <person name="Feng L."/>
        </authorList>
    </citation>
    <scope>NUCLEOTIDE SEQUENCE</scope>
    <source>
        <strain evidence="2">BgluceraseaLFYP119</strain>
    </source>
</reference>
<name>A0A6N2SBT8_9FIRM</name>
<evidence type="ECO:0000259" key="1">
    <source>
        <dbReference type="Pfam" id="PF10105"/>
    </source>
</evidence>
<proteinExistence type="predicted"/>
<gene>
    <name evidence="2" type="ORF">BGLFYP119_01064</name>
</gene>
<dbReference type="Pfam" id="PF10105">
    <property type="entry name" value="DUF2344"/>
    <property type="match status" value="1"/>
</dbReference>
<protein>
    <recommendedName>
        <fullName evidence="1">DUF2344 domain-containing protein</fullName>
    </recommendedName>
</protein>
<organism evidence="2">
    <name type="scientific">Blautia glucerasea</name>
    <dbReference type="NCBI Taxonomy" id="536633"/>
    <lineage>
        <taxon>Bacteria</taxon>
        <taxon>Bacillati</taxon>
        <taxon>Bacillota</taxon>
        <taxon>Clostridia</taxon>
        <taxon>Lachnospirales</taxon>
        <taxon>Lachnospiraceae</taxon>
        <taxon>Blautia</taxon>
    </lineage>
</organism>
<dbReference type="NCBIfam" id="TIGR03936">
    <property type="entry name" value="sam_1_link_chp"/>
    <property type="match status" value="1"/>
</dbReference>
<sequence>MEEVFALKVRIKFTKTGAMKFVGHLDTMRYFQKAVRRAELPAAFSGGYSPHMIMSFAAPLGVGTTSLGEYFDIELTETVPTKEIEKRLNAVMAEGITVSSARKVEDGKASTAMALVAAADYLVAFRPGREPVCPSWREQLSDFLAQKELLVTKKTKRSEKTVDIRPYIYRMELLEDGIFMQLASASSNYTKPELVMDTFLHFLGEEAQPFAYMIERREVYANTGDEAAPHFVPLEALGEEVE</sequence>
<dbReference type="AlphaFoldDB" id="A0A6N2SBT8"/>
<evidence type="ECO:0000313" key="2">
    <source>
        <dbReference type="EMBL" id="VYS90807.1"/>
    </source>
</evidence>